<gene>
    <name evidence="1" type="ORF">GCM10023226_02940</name>
</gene>
<evidence type="ECO:0008006" key="3">
    <source>
        <dbReference type="Google" id="ProtNLM"/>
    </source>
</evidence>
<protein>
    <recommendedName>
        <fullName evidence="3">Glycosyltransferase</fullName>
    </recommendedName>
</protein>
<evidence type="ECO:0000313" key="1">
    <source>
        <dbReference type="EMBL" id="GAA4669862.1"/>
    </source>
</evidence>
<sequence length="378" mass="40705">MRVLFVNENIGGHATVHAHLRATLEAHPEVLPTWLDVPPPTLLRRVVGASLPGLGGLDLDLQPLRAQLALSAWVRRRLVRLAPQHDVLHVYTGNAGLRSASLLAAHPTVVSTDATNTTNAYRLPYREPTRFTPHALRLSHRVEKPVYDAATLLAASTGWAADSLRGDYGQPADKVRLLPFGIVAPDLPAGPAPGTRPAPGRLPQVVFVGRQLERKGALRLLRLHQEHLAEECELVLVTTEQAPPGRNVRVVDDVRVGSGRLWEVLCEAAVFAFPSAIDQASNAVIEGMAAGLPVLGLEQGAMPEMVPPDVGRLVPVDDDGALVSALRELVRDADLRARLGAAGRQRFETTYDARVSTGRLVALLHEARELHAGRGNGS</sequence>
<dbReference type="Gene3D" id="3.40.50.2000">
    <property type="entry name" value="Glycogen Phosphorylase B"/>
    <property type="match status" value="2"/>
</dbReference>
<dbReference type="PANTHER" id="PTHR12526">
    <property type="entry name" value="GLYCOSYLTRANSFERASE"/>
    <property type="match status" value="1"/>
</dbReference>
<dbReference type="Pfam" id="PF13692">
    <property type="entry name" value="Glyco_trans_1_4"/>
    <property type="match status" value="1"/>
</dbReference>
<keyword evidence="2" id="KW-1185">Reference proteome</keyword>
<dbReference type="PANTHER" id="PTHR12526:SF590">
    <property type="entry name" value="ALPHA-MALTOSE-1-PHOSPHATE SYNTHASE"/>
    <property type="match status" value="1"/>
</dbReference>
<comment type="caution">
    <text evidence="1">The sequence shown here is derived from an EMBL/GenBank/DDBJ whole genome shotgun (WGS) entry which is preliminary data.</text>
</comment>
<proteinExistence type="predicted"/>
<dbReference type="EMBL" id="BAABIM010000001">
    <property type="protein sequence ID" value="GAA4669862.1"/>
    <property type="molecule type" value="Genomic_DNA"/>
</dbReference>
<reference evidence="2" key="1">
    <citation type="journal article" date="2019" name="Int. J. Syst. Evol. Microbiol.">
        <title>The Global Catalogue of Microorganisms (GCM) 10K type strain sequencing project: providing services to taxonomists for standard genome sequencing and annotation.</title>
        <authorList>
            <consortium name="The Broad Institute Genomics Platform"/>
            <consortium name="The Broad Institute Genome Sequencing Center for Infectious Disease"/>
            <person name="Wu L."/>
            <person name="Ma J."/>
        </authorList>
    </citation>
    <scope>NUCLEOTIDE SEQUENCE [LARGE SCALE GENOMIC DNA]</scope>
    <source>
        <strain evidence="2">JCM 18127</strain>
    </source>
</reference>
<dbReference type="SUPFAM" id="SSF53756">
    <property type="entry name" value="UDP-Glycosyltransferase/glycogen phosphorylase"/>
    <property type="match status" value="1"/>
</dbReference>
<dbReference type="Proteomes" id="UP001500621">
    <property type="component" value="Unassembled WGS sequence"/>
</dbReference>
<organism evidence="1 2">
    <name type="scientific">Nocardioides nanhaiensis</name>
    <dbReference type="NCBI Taxonomy" id="1476871"/>
    <lineage>
        <taxon>Bacteria</taxon>
        <taxon>Bacillati</taxon>
        <taxon>Actinomycetota</taxon>
        <taxon>Actinomycetes</taxon>
        <taxon>Propionibacteriales</taxon>
        <taxon>Nocardioidaceae</taxon>
        <taxon>Nocardioides</taxon>
    </lineage>
</organism>
<evidence type="ECO:0000313" key="2">
    <source>
        <dbReference type="Proteomes" id="UP001500621"/>
    </source>
</evidence>
<accession>A0ABP8VRR5</accession>
<dbReference type="RefSeq" id="WP_345262272.1">
    <property type="nucleotide sequence ID" value="NZ_BAABIM010000001.1"/>
</dbReference>
<dbReference type="CDD" id="cd03801">
    <property type="entry name" value="GT4_PimA-like"/>
    <property type="match status" value="1"/>
</dbReference>
<name>A0ABP8VRR5_9ACTN</name>